<evidence type="ECO:0000313" key="5">
    <source>
        <dbReference type="Proteomes" id="UP000663866"/>
    </source>
</evidence>
<proteinExistence type="predicted"/>
<dbReference type="Proteomes" id="UP000663842">
    <property type="component" value="Unassembled WGS sequence"/>
</dbReference>
<dbReference type="EMBL" id="CAJOBG010000336">
    <property type="protein sequence ID" value="CAF3799796.1"/>
    <property type="molecule type" value="Genomic_DNA"/>
</dbReference>
<evidence type="ECO:0000313" key="4">
    <source>
        <dbReference type="EMBL" id="CAF3850297.1"/>
    </source>
</evidence>
<comment type="caution">
    <text evidence="2">The sequence shown here is derived from an EMBL/GenBank/DDBJ whole genome shotgun (WGS) entry which is preliminary data.</text>
</comment>
<evidence type="ECO:0000313" key="6">
    <source>
        <dbReference type="Proteomes" id="UP000663887"/>
    </source>
</evidence>
<reference evidence="2" key="1">
    <citation type="submission" date="2021-02" db="EMBL/GenBank/DDBJ databases">
        <authorList>
            <person name="Nowell W R."/>
        </authorList>
    </citation>
    <scope>NUCLEOTIDE SEQUENCE</scope>
</reference>
<dbReference type="AlphaFoldDB" id="A0A816R247"/>
<name>A0A816R247_9BILA</name>
<organism evidence="2 6">
    <name type="scientific">Rotaria magnacalcarata</name>
    <dbReference type="NCBI Taxonomy" id="392030"/>
    <lineage>
        <taxon>Eukaryota</taxon>
        <taxon>Metazoa</taxon>
        <taxon>Spiralia</taxon>
        <taxon>Gnathifera</taxon>
        <taxon>Rotifera</taxon>
        <taxon>Eurotatoria</taxon>
        <taxon>Bdelloidea</taxon>
        <taxon>Philodinida</taxon>
        <taxon>Philodinidae</taxon>
        <taxon>Rotaria</taxon>
    </lineage>
</organism>
<protein>
    <submittedName>
        <fullName evidence="2">Uncharacterized protein</fullName>
    </submittedName>
</protein>
<accession>A0A816R247</accession>
<evidence type="ECO:0000313" key="3">
    <source>
        <dbReference type="EMBL" id="CAF3799796.1"/>
    </source>
</evidence>
<dbReference type="Proteomes" id="UP000663887">
    <property type="component" value="Unassembled WGS sequence"/>
</dbReference>
<keyword evidence="5" id="KW-1185">Reference proteome</keyword>
<gene>
    <name evidence="3" type="ORF">OVN521_LOCUS3803</name>
    <name evidence="4" type="ORF">UXM345_LOCUS7786</name>
    <name evidence="1" type="ORF">WKI299_LOCUS5027</name>
    <name evidence="2" type="ORF">XDN619_LOCUS12217</name>
</gene>
<dbReference type="Proteomes" id="UP000663856">
    <property type="component" value="Unassembled WGS sequence"/>
</dbReference>
<evidence type="ECO:0000313" key="1">
    <source>
        <dbReference type="EMBL" id="CAF2006604.1"/>
    </source>
</evidence>
<dbReference type="EMBL" id="CAJOBF010000657">
    <property type="protein sequence ID" value="CAF3850297.1"/>
    <property type="molecule type" value="Genomic_DNA"/>
</dbReference>
<dbReference type="Proteomes" id="UP000663866">
    <property type="component" value="Unassembled WGS sequence"/>
</dbReference>
<dbReference type="EMBL" id="CAJNRF010001365">
    <property type="protein sequence ID" value="CAF2006604.1"/>
    <property type="molecule type" value="Genomic_DNA"/>
</dbReference>
<sequence>MRKFRKKFSSKDLYTVVLDELLVVPVPALKTVIEVVIRVAVDDSKLVMMELEELLVDSILVVATIAEPDDTVVPGELLPVDTDDVDGADPL</sequence>
<dbReference type="EMBL" id="CAJNRG010004791">
    <property type="protein sequence ID" value="CAF2069334.1"/>
    <property type="molecule type" value="Genomic_DNA"/>
</dbReference>
<evidence type="ECO:0000313" key="2">
    <source>
        <dbReference type="EMBL" id="CAF2069334.1"/>
    </source>
</evidence>